<evidence type="ECO:0000256" key="2">
    <source>
        <dbReference type="SAM" id="MobiDB-lite"/>
    </source>
</evidence>
<reference evidence="6" key="1">
    <citation type="submission" date="2021-03" db="EMBL/GenBank/DDBJ databases">
        <title>Chromosome level genome of the anhydrobiotic midge Polypedilum vanderplanki.</title>
        <authorList>
            <person name="Yoshida Y."/>
            <person name="Kikawada T."/>
            <person name="Gusev O."/>
        </authorList>
    </citation>
    <scope>NUCLEOTIDE SEQUENCE</scope>
    <source>
        <strain evidence="6">NIAS01</strain>
        <tissue evidence="6">Whole body or cell culture</tissue>
    </source>
</reference>
<accession>A0A9J6CND9</accession>
<dbReference type="PANTHER" id="PTHR21385:SF0">
    <property type="entry name" value="RE51073P"/>
    <property type="match status" value="1"/>
</dbReference>
<evidence type="ECO:0000256" key="3">
    <source>
        <dbReference type="SAM" id="Phobius"/>
    </source>
</evidence>
<keyword evidence="4" id="KW-0732">Signal</keyword>
<keyword evidence="3" id="KW-0472">Membrane</keyword>
<dbReference type="AlphaFoldDB" id="A0A9J6CND9"/>
<evidence type="ECO:0000256" key="1">
    <source>
        <dbReference type="PROSITE-ProRule" id="PRU00042"/>
    </source>
</evidence>
<feature type="chain" id="PRO_5039890511" description="C2H2-type domain-containing protein" evidence="4">
    <location>
        <begin position="28"/>
        <end position="477"/>
    </location>
</feature>
<dbReference type="PROSITE" id="PS00028">
    <property type="entry name" value="ZINC_FINGER_C2H2_1"/>
    <property type="match status" value="1"/>
</dbReference>
<gene>
    <name evidence="6" type="ORF">PVAND_012717</name>
</gene>
<dbReference type="GO" id="GO:0008270">
    <property type="term" value="F:zinc ion binding"/>
    <property type="evidence" value="ECO:0007669"/>
    <property type="project" value="UniProtKB-KW"/>
</dbReference>
<feature type="signal peptide" evidence="4">
    <location>
        <begin position="1"/>
        <end position="27"/>
    </location>
</feature>
<evidence type="ECO:0000259" key="5">
    <source>
        <dbReference type="PROSITE" id="PS50157"/>
    </source>
</evidence>
<dbReference type="PANTHER" id="PTHR21385">
    <property type="entry name" value="ZINC FINGER PROTEIN-RELATED"/>
    <property type="match status" value="1"/>
</dbReference>
<dbReference type="PROSITE" id="PS50157">
    <property type="entry name" value="ZINC_FINGER_C2H2_2"/>
    <property type="match status" value="1"/>
</dbReference>
<dbReference type="InterPro" id="IPR013087">
    <property type="entry name" value="Znf_C2H2_type"/>
</dbReference>
<evidence type="ECO:0000256" key="4">
    <source>
        <dbReference type="SAM" id="SignalP"/>
    </source>
</evidence>
<keyword evidence="1" id="KW-0862">Zinc</keyword>
<comment type="caution">
    <text evidence="6">The sequence shown here is derived from an EMBL/GenBank/DDBJ whole genome shotgun (WGS) entry which is preliminary data.</text>
</comment>
<evidence type="ECO:0000313" key="7">
    <source>
        <dbReference type="Proteomes" id="UP001107558"/>
    </source>
</evidence>
<proteinExistence type="predicted"/>
<protein>
    <recommendedName>
        <fullName evidence="5">C2H2-type domain-containing protein</fullName>
    </recommendedName>
</protein>
<dbReference type="OrthoDB" id="4507at2759"/>
<evidence type="ECO:0000313" key="6">
    <source>
        <dbReference type="EMBL" id="KAG5683436.1"/>
    </source>
</evidence>
<feature type="compositionally biased region" description="Polar residues" evidence="2">
    <location>
        <begin position="224"/>
        <end position="233"/>
    </location>
</feature>
<feature type="region of interest" description="Disordered" evidence="2">
    <location>
        <begin position="214"/>
        <end position="241"/>
    </location>
</feature>
<keyword evidence="7" id="KW-1185">Reference proteome</keyword>
<organism evidence="6 7">
    <name type="scientific">Polypedilum vanderplanki</name>
    <name type="common">Sleeping chironomid midge</name>
    <dbReference type="NCBI Taxonomy" id="319348"/>
    <lineage>
        <taxon>Eukaryota</taxon>
        <taxon>Metazoa</taxon>
        <taxon>Ecdysozoa</taxon>
        <taxon>Arthropoda</taxon>
        <taxon>Hexapoda</taxon>
        <taxon>Insecta</taxon>
        <taxon>Pterygota</taxon>
        <taxon>Neoptera</taxon>
        <taxon>Endopterygota</taxon>
        <taxon>Diptera</taxon>
        <taxon>Nematocera</taxon>
        <taxon>Chironomoidea</taxon>
        <taxon>Chironomidae</taxon>
        <taxon>Chironominae</taxon>
        <taxon>Polypedilum</taxon>
        <taxon>Polypedilum</taxon>
    </lineage>
</organism>
<sequence>MLPKNFRIEVIFICILTLIPWPPHTKLQCSRDSSRIVRKIVQTKLTPIFQKYKIEIPIECPFHQNRDLFLPQENAKIRNRPTQFTCGFCGKSFYEEKFLDLHFDNRHKKHVNHAEDSICLADYCDILRCDVLITKEDSLLGGTLNSPVSTDIELYNEATALAAARREVIKSHMSSNTFRLPPTLKEKLNDLLAATGHKIEVPAKEKIHKRRRNVCNENARKTKSSSFETNSNNTDEKENSTIGCESIGKSRFSEIQRLKANCKSEEMQKLKSRCELLVRTCIAGAFFKLSSEDFKNMENELNKAICWYLTCERYWEDTATSRPFPFALVFILVVVLSLGICLCYYIIWILFDTDESTLSSSSYNYLSSTSSYPTYQQQQQFQHHHQQPLQSSSTVIGMHNSNLITSSLSMPHDISSQIYVPSTSSNAAMIQSQSSQPLDLYSDEFANLDEHEQYIYVHTYPSEMKKRLSDSFRSSRI</sequence>
<feature type="domain" description="C2H2-type" evidence="5">
    <location>
        <begin position="84"/>
        <end position="107"/>
    </location>
</feature>
<keyword evidence="3" id="KW-0812">Transmembrane</keyword>
<dbReference type="EMBL" id="JADBJN010000001">
    <property type="protein sequence ID" value="KAG5683436.1"/>
    <property type="molecule type" value="Genomic_DNA"/>
</dbReference>
<feature type="transmembrane region" description="Helical" evidence="3">
    <location>
        <begin position="326"/>
        <end position="351"/>
    </location>
</feature>
<keyword evidence="3" id="KW-1133">Transmembrane helix</keyword>
<dbReference type="Proteomes" id="UP001107558">
    <property type="component" value="Chromosome 1"/>
</dbReference>
<name>A0A9J6CND9_POLVA</name>
<keyword evidence="1" id="KW-0863">Zinc-finger</keyword>
<keyword evidence="1" id="KW-0479">Metal-binding</keyword>